<sequence>DELEFRAGPHRGGVSSPAHDGDLGARPLQGCPRSDRVGSRRSAVDHLRGDDRRPQAVDGRGRSRRAPAKRRLLRRRARADDQLSRAGLGAHGRHALQGADGPDHPRCDPAGDSGRRLSRPVGDALLGRRREPRHDASDRLRSDDDPQPSRLRRLVAGRDARRRRGGEQRDRPHARRRGDQRRGHAHGGRGCGDLLPARAAHRSAGRKPRRGRL</sequence>
<accession>A0A6J4TE28</accession>
<feature type="region of interest" description="Disordered" evidence="1">
    <location>
        <begin position="1"/>
        <end position="213"/>
    </location>
</feature>
<dbReference type="EMBL" id="CADCVU010000213">
    <property type="protein sequence ID" value="CAA9521002.1"/>
    <property type="molecule type" value="Genomic_DNA"/>
</dbReference>
<feature type="compositionally biased region" description="Basic residues" evidence="1">
    <location>
        <begin position="150"/>
        <end position="164"/>
    </location>
</feature>
<feature type="compositionally biased region" description="Basic and acidic residues" evidence="1">
    <location>
        <begin position="126"/>
        <end position="144"/>
    </location>
</feature>
<evidence type="ECO:0000313" key="3">
    <source>
        <dbReference type="EMBL" id="CAA9521002.1"/>
    </source>
</evidence>
<dbReference type="AlphaFoldDB" id="A0A6J4TE28"/>
<dbReference type="EMBL" id="CADCVV010000119">
    <property type="protein sequence ID" value="CAA9505087.1"/>
    <property type="molecule type" value="Genomic_DNA"/>
</dbReference>
<protein>
    <submittedName>
        <fullName evidence="3">Uncharacterized protein</fullName>
    </submittedName>
</protein>
<feature type="compositionally biased region" description="Basic and acidic residues" evidence="1">
    <location>
        <begin position="33"/>
        <end position="61"/>
    </location>
</feature>
<feature type="compositionally biased region" description="Basic residues" evidence="1">
    <location>
        <begin position="62"/>
        <end position="77"/>
    </location>
</feature>
<feature type="compositionally biased region" description="Basic residues" evidence="1">
    <location>
        <begin position="199"/>
        <end position="213"/>
    </location>
</feature>
<organism evidence="3">
    <name type="scientific">uncultured Solirubrobacterales bacterium</name>
    <dbReference type="NCBI Taxonomy" id="768556"/>
    <lineage>
        <taxon>Bacteria</taxon>
        <taxon>Bacillati</taxon>
        <taxon>Actinomycetota</taxon>
        <taxon>Thermoleophilia</taxon>
        <taxon>Solirubrobacterales</taxon>
        <taxon>environmental samples</taxon>
    </lineage>
</organism>
<feature type="non-terminal residue" evidence="3">
    <location>
        <position position="213"/>
    </location>
</feature>
<feature type="compositionally biased region" description="Basic residues" evidence="1">
    <location>
        <begin position="172"/>
        <end position="187"/>
    </location>
</feature>
<evidence type="ECO:0000256" key="1">
    <source>
        <dbReference type="SAM" id="MobiDB-lite"/>
    </source>
</evidence>
<evidence type="ECO:0000313" key="2">
    <source>
        <dbReference type="EMBL" id="CAA9505087.1"/>
    </source>
</evidence>
<feature type="compositionally biased region" description="Basic and acidic residues" evidence="1">
    <location>
        <begin position="101"/>
        <end position="115"/>
    </location>
</feature>
<gene>
    <name evidence="2" type="ORF">AVDCRST_MAG17-1624</name>
    <name evidence="3" type="ORF">AVDCRST_MAG45-2498</name>
</gene>
<proteinExistence type="predicted"/>
<reference evidence="3" key="1">
    <citation type="submission" date="2020-02" db="EMBL/GenBank/DDBJ databases">
        <authorList>
            <person name="Meier V. D."/>
        </authorList>
    </citation>
    <scope>NUCLEOTIDE SEQUENCE</scope>
    <source>
        <strain evidence="2">AVDCRST_MAG17</strain>
        <strain evidence="3">AVDCRST_MAG45</strain>
    </source>
</reference>
<feature type="non-terminal residue" evidence="3">
    <location>
        <position position="1"/>
    </location>
</feature>
<name>A0A6J4TE28_9ACTN</name>